<protein>
    <recommendedName>
        <fullName evidence="3">UPAR/Ly6 domain-containing protein</fullName>
    </recommendedName>
</protein>
<dbReference type="eggNOG" id="ENOG502TIJ2">
    <property type="taxonomic scope" value="Eukaryota"/>
</dbReference>
<sequence length="71" mass="7970">MKYCIESYSDDFETVTASCQTLSTSRRILNLCESGKPENNSGVTTRCCVKDLCNSYGVDKTKRSTNMESRI</sequence>
<dbReference type="AlphaFoldDB" id="G0P2R6"/>
<evidence type="ECO:0008006" key="3">
    <source>
        <dbReference type="Google" id="ProtNLM"/>
    </source>
</evidence>
<keyword evidence="2" id="KW-1185">Reference proteome</keyword>
<dbReference type="OrthoDB" id="5854173at2759"/>
<name>G0P2R6_CAEBE</name>
<evidence type="ECO:0000313" key="1">
    <source>
        <dbReference type="EMBL" id="EGT43354.1"/>
    </source>
</evidence>
<reference evidence="2" key="1">
    <citation type="submission" date="2011-07" db="EMBL/GenBank/DDBJ databases">
        <authorList>
            <consortium name="Caenorhabditis brenneri Sequencing and Analysis Consortium"/>
            <person name="Wilson R.K."/>
        </authorList>
    </citation>
    <scope>NUCLEOTIDE SEQUENCE [LARGE SCALE GENOMIC DNA]</scope>
    <source>
        <strain evidence="2">PB2801</strain>
    </source>
</reference>
<dbReference type="HOGENOM" id="CLU_2742307_0_0_1"/>
<evidence type="ECO:0000313" key="2">
    <source>
        <dbReference type="Proteomes" id="UP000008068"/>
    </source>
</evidence>
<dbReference type="EMBL" id="GL380029">
    <property type="protein sequence ID" value="EGT43354.1"/>
    <property type="molecule type" value="Genomic_DNA"/>
</dbReference>
<dbReference type="FunCoup" id="G0P2R6">
    <property type="interactions" value="229"/>
</dbReference>
<proteinExistence type="predicted"/>
<dbReference type="InterPro" id="IPR045860">
    <property type="entry name" value="Snake_toxin-like_sf"/>
</dbReference>
<organism evidence="2">
    <name type="scientific">Caenorhabditis brenneri</name>
    <name type="common">Nematode worm</name>
    <dbReference type="NCBI Taxonomy" id="135651"/>
    <lineage>
        <taxon>Eukaryota</taxon>
        <taxon>Metazoa</taxon>
        <taxon>Ecdysozoa</taxon>
        <taxon>Nematoda</taxon>
        <taxon>Chromadorea</taxon>
        <taxon>Rhabditida</taxon>
        <taxon>Rhabditina</taxon>
        <taxon>Rhabditomorpha</taxon>
        <taxon>Rhabditoidea</taxon>
        <taxon>Rhabditidae</taxon>
        <taxon>Peloderinae</taxon>
        <taxon>Caenorhabditis</taxon>
    </lineage>
</organism>
<dbReference type="Proteomes" id="UP000008068">
    <property type="component" value="Unassembled WGS sequence"/>
</dbReference>
<gene>
    <name evidence="1" type="ORF">CAEBREN_30822</name>
</gene>
<dbReference type="SUPFAM" id="SSF57302">
    <property type="entry name" value="Snake toxin-like"/>
    <property type="match status" value="1"/>
</dbReference>
<dbReference type="InParanoid" id="G0P2R6"/>
<accession>G0P2R6</accession>